<gene>
    <name evidence="2" type="ORF">TNIN_419391</name>
</gene>
<dbReference type="Proteomes" id="UP000886998">
    <property type="component" value="Unassembled WGS sequence"/>
</dbReference>
<name>A0A8X7C8Y0_9ARAC</name>
<feature type="compositionally biased region" description="Basic and acidic residues" evidence="1">
    <location>
        <begin position="67"/>
        <end position="79"/>
    </location>
</feature>
<feature type="compositionally biased region" description="Polar residues" evidence="1">
    <location>
        <begin position="54"/>
        <end position="65"/>
    </location>
</feature>
<sequence length="150" mass="16727">MALASRSLSIGRPHQDLLSTFPRITITGLSPLVASTSTENGSTALFLWSENSNQKGVSKLTSEVLTESERRATMREKAGKAKTNNKKPSNKQEKKRCVRLSSSSEEIPLDTRGDSFDEDNNDNFCAVYKGYFYAKKGPKCDWIQLIECNK</sequence>
<comment type="caution">
    <text evidence="2">The sequence shown here is derived from an EMBL/GenBank/DDBJ whole genome shotgun (WGS) entry which is preliminary data.</text>
</comment>
<feature type="compositionally biased region" description="Basic residues" evidence="1">
    <location>
        <begin position="83"/>
        <end position="98"/>
    </location>
</feature>
<protein>
    <submittedName>
        <fullName evidence="2">Uncharacterized protein</fullName>
    </submittedName>
</protein>
<organism evidence="2 3">
    <name type="scientific">Trichonephila inaurata madagascariensis</name>
    <dbReference type="NCBI Taxonomy" id="2747483"/>
    <lineage>
        <taxon>Eukaryota</taxon>
        <taxon>Metazoa</taxon>
        <taxon>Ecdysozoa</taxon>
        <taxon>Arthropoda</taxon>
        <taxon>Chelicerata</taxon>
        <taxon>Arachnida</taxon>
        <taxon>Araneae</taxon>
        <taxon>Araneomorphae</taxon>
        <taxon>Entelegynae</taxon>
        <taxon>Araneoidea</taxon>
        <taxon>Nephilidae</taxon>
        <taxon>Trichonephila</taxon>
        <taxon>Trichonephila inaurata</taxon>
    </lineage>
</organism>
<accession>A0A8X7C8Y0</accession>
<dbReference type="AlphaFoldDB" id="A0A8X7C8Y0"/>
<evidence type="ECO:0000313" key="2">
    <source>
        <dbReference type="EMBL" id="GFY60390.1"/>
    </source>
</evidence>
<proteinExistence type="predicted"/>
<feature type="region of interest" description="Disordered" evidence="1">
    <location>
        <begin position="54"/>
        <end position="114"/>
    </location>
</feature>
<reference evidence="2" key="1">
    <citation type="submission" date="2020-08" db="EMBL/GenBank/DDBJ databases">
        <title>Multicomponent nature underlies the extraordinary mechanical properties of spider dragline silk.</title>
        <authorList>
            <person name="Kono N."/>
            <person name="Nakamura H."/>
            <person name="Mori M."/>
            <person name="Yoshida Y."/>
            <person name="Ohtoshi R."/>
            <person name="Malay A.D."/>
            <person name="Moran D.A.P."/>
            <person name="Tomita M."/>
            <person name="Numata K."/>
            <person name="Arakawa K."/>
        </authorList>
    </citation>
    <scope>NUCLEOTIDE SEQUENCE</scope>
</reference>
<evidence type="ECO:0000313" key="3">
    <source>
        <dbReference type="Proteomes" id="UP000886998"/>
    </source>
</evidence>
<evidence type="ECO:0000256" key="1">
    <source>
        <dbReference type="SAM" id="MobiDB-lite"/>
    </source>
</evidence>
<dbReference type="EMBL" id="BMAV01013135">
    <property type="protein sequence ID" value="GFY60390.1"/>
    <property type="molecule type" value="Genomic_DNA"/>
</dbReference>
<keyword evidence="3" id="KW-1185">Reference proteome</keyword>